<dbReference type="Proteomes" id="UP001589894">
    <property type="component" value="Unassembled WGS sequence"/>
</dbReference>
<dbReference type="RefSeq" id="WP_377340151.1">
    <property type="nucleotide sequence ID" value="NZ_JBHLUE010000013.1"/>
</dbReference>
<reference evidence="2 3" key="1">
    <citation type="submission" date="2024-09" db="EMBL/GenBank/DDBJ databases">
        <authorList>
            <person name="Sun Q."/>
            <person name="Mori K."/>
        </authorList>
    </citation>
    <scope>NUCLEOTIDE SEQUENCE [LARGE SCALE GENOMIC DNA]</scope>
    <source>
        <strain evidence="2 3">TBRC 2205</strain>
    </source>
</reference>
<comment type="caution">
    <text evidence="2">The sequence shown here is derived from an EMBL/GenBank/DDBJ whole genome shotgun (WGS) entry which is preliminary data.</text>
</comment>
<evidence type="ECO:0000313" key="3">
    <source>
        <dbReference type="Proteomes" id="UP001589894"/>
    </source>
</evidence>
<feature type="compositionally biased region" description="Gly residues" evidence="1">
    <location>
        <begin position="141"/>
        <end position="165"/>
    </location>
</feature>
<proteinExistence type="predicted"/>
<evidence type="ECO:0000256" key="1">
    <source>
        <dbReference type="SAM" id="MobiDB-lite"/>
    </source>
</evidence>
<sequence>MSAATTAALRRELLVRLLDAWLPRALHRSRRLTLVQAYAGEDAGIPGAALDVLAEFADRLGGRRVTVAVLDRGLTGGPSYTKSDNKGPFLPAGVSVHPVKGGPALLPAVLAATQAAGAPLLAYVDLMTRAPAAGHAEPAAGGAGSAAGGAGSAGGGAGPPGGHAGLAGDEGPDGGAGGGAAVVPLEPVYRAVAAGRPGELLLVLPAAARDRDRPVDALAAAGFPLVTEVELVPVDGAPAELVVFATASGHGLDAFKDALWNLDEYAGVRYRDPRDPEGHLLDISLSPHPGPLRRELLARLATGPASVAELRRFAAAATVYRSADVNSVLTALLAAGTLSRAPEHGRLSGDVVISAAATRTA</sequence>
<evidence type="ECO:0000313" key="2">
    <source>
        <dbReference type="EMBL" id="MFC0565874.1"/>
    </source>
</evidence>
<organism evidence="2 3">
    <name type="scientific">Plantactinospora siamensis</name>
    <dbReference type="NCBI Taxonomy" id="555372"/>
    <lineage>
        <taxon>Bacteria</taxon>
        <taxon>Bacillati</taxon>
        <taxon>Actinomycetota</taxon>
        <taxon>Actinomycetes</taxon>
        <taxon>Micromonosporales</taxon>
        <taxon>Micromonosporaceae</taxon>
        <taxon>Plantactinospora</taxon>
    </lineage>
</organism>
<keyword evidence="3" id="KW-1185">Reference proteome</keyword>
<accession>A0ABV6NYL3</accession>
<gene>
    <name evidence="2" type="ORF">ACFFHU_17265</name>
</gene>
<protein>
    <submittedName>
        <fullName evidence="2">Uncharacterized protein</fullName>
    </submittedName>
</protein>
<dbReference type="EMBL" id="JBHLUE010000013">
    <property type="protein sequence ID" value="MFC0565874.1"/>
    <property type="molecule type" value="Genomic_DNA"/>
</dbReference>
<name>A0ABV6NYL3_9ACTN</name>
<feature type="region of interest" description="Disordered" evidence="1">
    <location>
        <begin position="135"/>
        <end position="179"/>
    </location>
</feature>